<dbReference type="InterPro" id="IPR036938">
    <property type="entry name" value="PAP2/HPO_sf"/>
</dbReference>
<keyword evidence="9" id="KW-1133">Transmembrane helix</keyword>
<sequence length="534" mass="55802">MTASQPSQHSSASPSGSLGRLRPVEASLTLVFALALITWTLLMRAGALSGLDTALHAPEVELRSVTGQVAEAFSVLTHPLLILASIIGWTAYSYKRRMRRLSLALAIAAAGIPLRLLLAWWVRHPVPDSVFADSVSAPAYAYPSAHVTAMTLAAWVLVTLARAHRRGSAIVAAGTVVGYAAVAVTAVSQWLMGLAAPSDLIGGFLMGATVANLALWAGGIESILAAWVNRPSTAQGRGKRAALIYNPTKFDDLSLLRRRIEAEVRSAGWSPTIWLETTPEDPGHDMARRALKAGADLVMVAGGDGTVRAASAELAGSGTPMALIPAGTGNLLARNLSIPLDTDAAIRLALHGSPRAIDVVRCEHDGGQERFVVMAGMGLDAQIMDSTDDGLKKVIRSGAYAVAAVQNAVPDPFTATVTLDDDEPAEHQIVMALVGNVGTITAGMTLLPDAKPDDGYIDLLLASPDKVADWARLGAQILTGQEMKGFTTARARTMSIRTTEAVAFELDGDPAGTTSALSLAVEPGALLVVMPQDG</sequence>
<dbReference type="InterPro" id="IPR045540">
    <property type="entry name" value="YegS/DAGK_C"/>
</dbReference>
<keyword evidence="8" id="KW-1208">Phospholipid metabolism</keyword>
<reference evidence="11 12" key="1">
    <citation type="submission" date="2021-08" db="EMBL/GenBank/DDBJ databases">
        <title>Whole genome sequence of novel Actinomyces species strain MAS-1.</title>
        <authorList>
            <person name="Saito M."/>
            <person name="Kuwahara N."/>
            <person name="Takizawa T."/>
            <person name="Gotouda H."/>
            <person name="Ochiai T."/>
        </authorList>
    </citation>
    <scope>NUCLEOTIDE SEQUENCE [LARGE SCALE GENOMIC DNA]</scope>
    <source>
        <strain evidence="11 12">MAS-1</strain>
    </source>
</reference>
<keyword evidence="3" id="KW-0808">Transferase</keyword>
<dbReference type="PANTHER" id="PTHR12358:SF54">
    <property type="entry name" value="SPHINGOSINE KINASE RELATED PROTEIN"/>
    <property type="match status" value="1"/>
</dbReference>
<protein>
    <recommendedName>
        <fullName evidence="10">DAGKc domain-containing protein</fullName>
    </recommendedName>
</protein>
<dbReference type="Proteomes" id="UP000824496">
    <property type="component" value="Chromosome"/>
</dbReference>
<dbReference type="Pfam" id="PF00781">
    <property type="entry name" value="DAGK_cat"/>
    <property type="match status" value="1"/>
</dbReference>
<dbReference type="InterPro" id="IPR017438">
    <property type="entry name" value="ATP-NAD_kinase_N"/>
</dbReference>
<keyword evidence="12" id="KW-1185">Reference proteome</keyword>
<dbReference type="SMART" id="SM00046">
    <property type="entry name" value="DAGKc"/>
    <property type="match status" value="1"/>
</dbReference>
<dbReference type="Gene3D" id="3.40.50.10330">
    <property type="entry name" value="Probable inorganic polyphosphate/atp-NAD kinase, domain 1"/>
    <property type="match status" value="1"/>
</dbReference>
<keyword evidence="6" id="KW-0067">ATP-binding</keyword>
<dbReference type="InterPro" id="IPR050187">
    <property type="entry name" value="Lipid_Phosphate_FormReg"/>
</dbReference>
<dbReference type="Gene3D" id="2.60.200.40">
    <property type="match status" value="1"/>
</dbReference>
<evidence type="ECO:0000313" key="12">
    <source>
        <dbReference type="Proteomes" id="UP000824496"/>
    </source>
</evidence>
<comment type="similarity">
    <text evidence="2">Belongs to the diacylglycerol/lipid kinase family.</text>
</comment>
<evidence type="ECO:0000259" key="10">
    <source>
        <dbReference type="PROSITE" id="PS50146"/>
    </source>
</evidence>
<evidence type="ECO:0000256" key="1">
    <source>
        <dbReference type="ARBA" id="ARBA00001946"/>
    </source>
</evidence>
<feature type="domain" description="DAGKc" evidence="10">
    <location>
        <begin position="236"/>
        <end position="366"/>
    </location>
</feature>
<keyword evidence="9" id="KW-0812">Transmembrane</keyword>
<feature type="transmembrane region" description="Helical" evidence="9">
    <location>
        <begin position="101"/>
        <end position="120"/>
    </location>
</feature>
<dbReference type="InterPro" id="IPR016064">
    <property type="entry name" value="NAD/diacylglycerol_kinase_sf"/>
</dbReference>
<keyword evidence="7" id="KW-0443">Lipid metabolism</keyword>
<dbReference type="Pfam" id="PF19279">
    <property type="entry name" value="YegS_C"/>
    <property type="match status" value="1"/>
</dbReference>
<dbReference type="RefSeq" id="WP_223911689.1">
    <property type="nucleotide sequence ID" value="NZ_AP025017.1"/>
</dbReference>
<dbReference type="PROSITE" id="PS50146">
    <property type="entry name" value="DAGK"/>
    <property type="match status" value="1"/>
</dbReference>
<evidence type="ECO:0000256" key="3">
    <source>
        <dbReference type="ARBA" id="ARBA00022679"/>
    </source>
</evidence>
<feature type="transmembrane region" description="Helical" evidence="9">
    <location>
        <begin position="140"/>
        <end position="158"/>
    </location>
</feature>
<accession>A0ABN6K3A1</accession>
<evidence type="ECO:0000256" key="6">
    <source>
        <dbReference type="ARBA" id="ARBA00022840"/>
    </source>
</evidence>
<keyword evidence="7" id="KW-0444">Lipid biosynthesis</keyword>
<evidence type="ECO:0000256" key="8">
    <source>
        <dbReference type="ARBA" id="ARBA00023264"/>
    </source>
</evidence>
<feature type="transmembrane region" description="Helical" evidence="9">
    <location>
        <begin position="72"/>
        <end position="94"/>
    </location>
</feature>
<gene>
    <name evidence="11" type="ORF">MANAM107_09160</name>
</gene>
<evidence type="ECO:0000313" key="11">
    <source>
        <dbReference type="EMBL" id="BDA64082.1"/>
    </source>
</evidence>
<feature type="transmembrane region" description="Helical" evidence="9">
    <location>
        <begin position="170"/>
        <end position="192"/>
    </location>
</feature>
<dbReference type="SUPFAM" id="SSF48317">
    <property type="entry name" value="Acid phosphatase/Vanadium-dependent haloperoxidase"/>
    <property type="match status" value="1"/>
</dbReference>
<evidence type="ECO:0000256" key="5">
    <source>
        <dbReference type="ARBA" id="ARBA00022777"/>
    </source>
</evidence>
<evidence type="ECO:0000256" key="2">
    <source>
        <dbReference type="ARBA" id="ARBA00005983"/>
    </source>
</evidence>
<keyword evidence="4" id="KW-0547">Nucleotide-binding</keyword>
<evidence type="ECO:0000256" key="9">
    <source>
        <dbReference type="SAM" id="Phobius"/>
    </source>
</evidence>
<feature type="transmembrane region" description="Helical" evidence="9">
    <location>
        <begin position="204"/>
        <end position="228"/>
    </location>
</feature>
<comment type="cofactor">
    <cofactor evidence="1">
        <name>Mg(2+)</name>
        <dbReference type="ChEBI" id="CHEBI:18420"/>
    </cofactor>
</comment>
<keyword evidence="5" id="KW-0418">Kinase</keyword>
<evidence type="ECO:0000256" key="7">
    <source>
        <dbReference type="ARBA" id="ARBA00023209"/>
    </source>
</evidence>
<dbReference type="SUPFAM" id="SSF111331">
    <property type="entry name" value="NAD kinase/diacylglycerol kinase-like"/>
    <property type="match status" value="1"/>
</dbReference>
<proteinExistence type="inferred from homology"/>
<feature type="transmembrane region" description="Helical" evidence="9">
    <location>
        <begin position="21"/>
        <end position="42"/>
    </location>
</feature>
<dbReference type="InterPro" id="IPR001206">
    <property type="entry name" value="Diacylglycerol_kinase_cat_dom"/>
</dbReference>
<keyword evidence="7" id="KW-0594">Phospholipid biosynthesis</keyword>
<name>A0ABN6K3A1_9ACTO</name>
<evidence type="ECO:0000256" key="4">
    <source>
        <dbReference type="ARBA" id="ARBA00022741"/>
    </source>
</evidence>
<keyword evidence="9" id="KW-0472">Membrane</keyword>
<dbReference type="EMBL" id="AP025017">
    <property type="protein sequence ID" value="BDA64082.1"/>
    <property type="molecule type" value="Genomic_DNA"/>
</dbReference>
<dbReference type="PANTHER" id="PTHR12358">
    <property type="entry name" value="SPHINGOSINE KINASE"/>
    <property type="match status" value="1"/>
</dbReference>
<organism evidence="11 12">
    <name type="scientific">Actinomyces capricornis</name>
    <dbReference type="NCBI Taxonomy" id="2755559"/>
    <lineage>
        <taxon>Bacteria</taxon>
        <taxon>Bacillati</taxon>
        <taxon>Actinomycetota</taxon>
        <taxon>Actinomycetes</taxon>
        <taxon>Actinomycetales</taxon>
        <taxon>Actinomycetaceae</taxon>
        <taxon>Actinomyces</taxon>
    </lineage>
</organism>